<protein>
    <recommendedName>
        <fullName evidence="1">CoA-binding domain-containing protein</fullName>
    </recommendedName>
</protein>
<keyword evidence="3" id="KW-1185">Reference proteome</keyword>
<organism evidence="2 3">
    <name type="scientific">Tetradesmus obliquus</name>
    <name type="common">Green alga</name>
    <name type="synonym">Acutodesmus obliquus</name>
    <dbReference type="NCBI Taxonomy" id="3088"/>
    <lineage>
        <taxon>Eukaryota</taxon>
        <taxon>Viridiplantae</taxon>
        <taxon>Chlorophyta</taxon>
        <taxon>core chlorophytes</taxon>
        <taxon>Chlorophyceae</taxon>
        <taxon>CS clade</taxon>
        <taxon>Sphaeropleales</taxon>
        <taxon>Scenedesmaceae</taxon>
        <taxon>Tetradesmus</taxon>
    </lineage>
</organism>
<dbReference type="EMBL" id="CP126220">
    <property type="protein sequence ID" value="WIA21249.1"/>
    <property type="molecule type" value="Genomic_DNA"/>
</dbReference>
<dbReference type="Proteomes" id="UP001244341">
    <property type="component" value="Chromosome 13b"/>
</dbReference>
<feature type="domain" description="CoA-binding" evidence="1">
    <location>
        <begin position="64"/>
        <end position="123"/>
    </location>
</feature>
<sequence length="131" mass="14361">MGSAIYGQQGELGQLFSKETQAIFFNWKEKPVQRMLDFDFLCGRPTPSVACIVQPGSNGGFQKVFFGDEEIAIPVYGSTTEAAKKHPKADVFVNYASFRSAYESTMEALQTATVRVVAVITEVASHLNVTD</sequence>
<dbReference type="Pfam" id="PF02629">
    <property type="entry name" value="CoA_binding"/>
    <property type="match status" value="1"/>
</dbReference>
<evidence type="ECO:0000313" key="2">
    <source>
        <dbReference type="EMBL" id="WIA21249.1"/>
    </source>
</evidence>
<dbReference type="SUPFAM" id="SSF51735">
    <property type="entry name" value="NAD(P)-binding Rossmann-fold domains"/>
    <property type="match status" value="1"/>
</dbReference>
<proteinExistence type="predicted"/>
<dbReference type="Gene3D" id="3.40.50.720">
    <property type="entry name" value="NAD(P)-binding Rossmann-like Domain"/>
    <property type="match status" value="1"/>
</dbReference>
<evidence type="ECO:0000313" key="3">
    <source>
        <dbReference type="Proteomes" id="UP001244341"/>
    </source>
</evidence>
<dbReference type="InterPro" id="IPR002020">
    <property type="entry name" value="Citrate_synthase"/>
</dbReference>
<gene>
    <name evidence="2" type="ORF">OEZ85_000486</name>
</gene>
<reference evidence="2 3" key="1">
    <citation type="submission" date="2023-05" db="EMBL/GenBank/DDBJ databases">
        <title>A 100% complete, gapless, phased diploid assembly of the Scenedesmus obliquus UTEX 3031 genome.</title>
        <authorList>
            <person name="Biondi T.C."/>
            <person name="Hanschen E.R."/>
            <person name="Kwon T."/>
            <person name="Eng W."/>
            <person name="Kruse C.P.S."/>
            <person name="Koehler S.I."/>
            <person name="Kunde Y."/>
            <person name="Gleasner C.D."/>
            <person name="You Mak K.T."/>
            <person name="Polle J."/>
            <person name="Hovde B.T."/>
            <person name="Starkenburg S.R."/>
        </authorList>
    </citation>
    <scope>NUCLEOTIDE SEQUENCE [LARGE SCALE GENOMIC DNA]</scope>
    <source>
        <strain evidence="2 3">DOE0152z</strain>
    </source>
</reference>
<accession>A0ABY8UI92</accession>
<dbReference type="PANTHER" id="PTHR23118">
    <property type="entry name" value="ATP-CITRATE SYNTHASE"/>
    <property type="match status" value="1"/>
</dbReference>
<evidence type="ECO:0000259" key="1">
    <source>
        <dbReference type="Pfam" id="PF02629"/>
    </source>
</evidence>
<name>A0ABY8UI92_TETOB</name>
<dbReference type="PANTHER" id="PTHR23118:SF42">
    <property type="entry name" value="ATP-CITRATE SYNTHASE"/>
    <property type="match status" value="1"/>
</dbReference>
<dbReference type="InterPro" id="IPR003781">
    <property type="entry name" value="CoA-bd"/>
</dbReference>
<dbReference type="InterPro" id="IPR036291">
    <property type="entry name" value="NAD(P)-bd_dom_sf"/>
</dbReference>